<dbReference type="InterPro" id="IPR016163">
    <property type="entry name" value="Ald_DH_C"/>
</dbReference>
<keyword evidence="1" id="KW-0560">Oxidoreductase</keyword>
<dbReference type="Pfam" id="PF00171">
    <property type="entry name" value="Aldedh"/>
    <property type="match status" value="1"/>
</dbReference>
<evidence type="ECO:0000259" key="2">
    <source>
        <dbReference type="Pfam" id="PF00171"/>
    </source>
</evidence>
<gene>
    <name evidence="3" type="ORF">BFJ69_g16962</name>
</gene>
<dbReference type="Gene3D" id="3.40.309.10">
    <property type="entry name" value="Aldehyde Dehydrogenase, Chain A, domain 2"/>
    <property type="match status" value="1"/>
</dbReference>
<dbReference type="AlphaFoldDB" id="A0A420NC12"/>
<comment type="caution">
    <text evidence="3">The sequence shown here is derived from an EMBL/GenBank/DDBJ whole genome shotgun (WGS) entry which is preliminary data.</text>
</comment>
<dbReference type="SUPFAM" id="SSF53720">
    <property type="entry name" value="ALDH-like"/>
    <property type="match status" value="1"/>
</dbReference>
<dbReference type="InterPro" id="IPR015590">
    <property type="entry name" value="Aldehyde_DH_dom"/>
</dbReference>
<feature type="domain" description="Aldehyde dehydrogenase" evidence="2">
    <location>
        <begin position="21"/>
        <end position="135"/>
    </location>
</feature>
<name>A0A420NC12_FUSOX</name>
<dbReference type="GO" id="GO:0004777">
    <property type="term" value="F:succinate-semialdehyde dehydrogenase (NAD+) activity"/>
    <property type="evidence" value="ECO:0007669"/>
    <property type="project" value="TreeGrafter"/>
</dbReference>
<reference evidence="3 4" key="1">
    <citation type="journal article" date="2018" name="Sci. Rep.">
        <title>Characterisation of pathogen-specific regions and novel effector candidates in Fusarium oxysporum f. sp. cepae.</title>
        <authorList>
            <person name="Armitage A.D."/>
            <person name="Taylor A."/>
            <person name="Sobczyk M.K."/>
            <person name="Baxter L."/>
            <person name="Greenfield B.P."/>
            <person name="Bates H.J."/>
            <person name="Wilson F."/>
            <person name="Jackson A.C."/>
            <person name="Ott S."/>
            <person name="Harrison R.J."/>
            <person name="Clarkson J.P."/>
        </authorList>
    </citation>
    <scope>NUCLEOTIDE SEQUENCE [LARGE SCALE GENOMIC DNA]</scope>
    <source>
        <strain evidence="3 4">Fo_A13</strain>
    </source>
</reference>
<protein>
    <recommendedName>
        <fullName evidence="2">Aldehyde dehydrogenase domain-containing protein</fullName>
    </recommendedName>
</protein>
<evidence type="ECO:0000313" key="3">
    <source>
        <dbReference type="EMBL" id="RKK62978.1"/>
    </source>
</evidence>
<proteinExistence type="predicted"/>
<dbReference type="EMBL" id="MRCX01000602">
    <property type="protein sequence ID" value="RKK62978.1"/>
    <property type="molecule type" value="Genomic_DNA"/>
</dbReference>
<dbReference type="InterPro" id="IPR050740">
    <property type="entry name" value="Aldehyde_DH_Superfamily"/>
</dbReference>
<evidence type="ECO:0000256" key="1">
    <source>
        <dbReference type="ARBA" id="ARBA00023002"/>
    </source>
</evidence>
<dbReference type="PANTHER" id="PTHR43353:SF5">
    <property type="entry name" value="SUCCINATE-SEMIALDEHYDE DEHYDROGENASE, MITOCHONDRIAL"/>
    <property type="match status" value="1"/>
</dbReference>
<dbReference type="PANTHER" id="PTHR43353">
    <property type="entry name" value="SUCCINATE-SEMIALDEHYDE DEHYDROGENASE, MITOCHONDRIAL"/>
    <property type="match status" value="1"/>
</dbReference>
<dbReference type="InterPro" id="IPR016161">
    <property type="entry name" value="Ald_DH/histidinol_DH"/>
</dbReference>
<dbReference type="GO" id="GO:0005737">
    <property type="term" value="C:cytoplasm"/>
    <property type="evidence" value="ECO:0007669"/>
    <property type="project" value="TreeGrafter"/>
</dbReference>
<dbReference type="Proteomes" id="UP000285084">
    <property type="component" value="Unassembled WGS sequence"/>
</dbReference>
<dbReference type="GO" id="GO:0009450">
    <property type="term" value="P:gamma-aminobutyric acid catabolic process"/>
    <property type="evidence" value="ECO:0007669"/>
    <property type="project" value="TreeGrafter"/>
</dbReference>
<accession>A0A420NC12</accession>
<organism evidence="3 4">
    <name type="scientific">Fusarium oxysporum</name>
    <name type="common">Fusarium vascular wilt</name>
    <dbReference type="NCBI Taxonomy" id="5507"/>
    <lineage>
        <taxon>Eukaryota</taxon>
        <taxon>Fungi</taxon>
        <taxon>Dikarya</taxon>
        <taxon>Ascomycota</taxon>
        <taxon>Pezizomycotina</taxon>
        <taxon>Sordariomycetes</taxon>
        <taxon>Hypocreomycetidae</taxon>
        <taxon>Hypocreales</taxon>
        <taxon>Nectriaceae</taxon>
        <taxon>Fusarium</taxon>
        <taxon>Fusarium oxysporum species complex</taxon>
    </lineage>
</organism>
<sequence>MELRMASLWYRYSSTSVNAVMLTDAKFRGALVLLGGEPCHPGGLPGYFFQRTVLSNVSTDSLITHEEAFAPVFALYRFQTEEEAIEIANDCDVRLGSYLMTESVARIWRVAESLEVGMVAVNHESASVCEIPFGGE</sequence>
<evidence type="ECO:0000313" key="4">
    <source>
        <dbReference type="Proteomes" id="UP000285084"/>
    </source>
</evidence>